<feature type="disulfide bond" evidence="4">
    <location>
        <begin position="17"/>
        <end position="26"/>
    </location>
</feature>
<dbReference type="SUPFAM" id="SSF57196">
    <property type="entry name" value="EGF/Laminin"/>
    <property type="match status" value="2"/>
</dbReference>
<dbReference type="FunFam" id="2.10.25.10:FF:000650">
    <property type="entry name" value="fibropellin-1-like isoform X1"/>
    <property type="match status" value="2"/>
</dbReference>
<dbReference type="PROSITE" id="PS00010">
    <property type="entry name" value="ASX_HYDROXYL"/>
    <property type="match status" value="2"/>
</dbReference>
<feature type="disulfide bond" evidence="4">
    <location>
        <begin position="54"/>
        <end position="63"/>
    </location>
</feature>
<dbReference type="EnsemblMetazoa" id="XM_030997152">
    <property type="protein sequence ID" value="XP_030853012"/>
    <property type="gene ID" value="LOC105437225"/>
</dbReference>
<dbReference type="InterPro" id="IPR018097">
    <property type="entry name" value="EGF_Ca-bd_CS"/>
</dbReference>
<comment type="caution">
    <text evidence="4">Lacks conserved residue(s) required for the propagation of feature annotation.</text>
</comment>
<dbReference type="Gene3D" id="2.10.25.10">
    <property type="entry name" value="Laminin"/>
    <property type="match status" value="2"/>
</dbReference>
<dbReference type="InterPro" id="IPR000742">
    <property type="entry name" value="EGF"/>
</dbReference>
<keyword evidence="7" id="KW-1185">Reference proteome</keyword>
<dbReference type="AlphaFoldDB" id="A0A7M7PKG9"/>
<evidence type="ECO:0000256" key="1">
    <source>
        <dbReference type="ARBA" id="ARBA00022536"/>
    </source>
</evidence>
<sequence length="91" mass="9606">MANEDCTDGVNMYTCACSPGYAGTPCEDIDECASGPCMANEDCTDGMNMYTCACSAGYAGTPCEDIDECASGPCMAEENRAKSKYILHFAH</sequence>
<dbReference type="PANTHER" id="PTHR12916:SF9">
    <property type="entry name" value="NEUROGENIC LOCUS NOTCH HOMOLOG PROTEIN 1-RELATED"/>
    <property type="match status" value="1"/>
</dbReference>
<dbReference type="SMART" id="SM00179">
    <property type="entry name" value="EGF_CA"/>
    <property type="match status" value="2"/>
</dbReference>
<dbReference type="SMART" id="SM00181">
    <property type="entry name" value="EGF"/>
    <property type="match status" value="2"/>
</dbReference>
<organism evidence="6 7">
    <name type="scientific">Strongylocentrotus purpuratus</name>
    <name type="common">Purple sea urchin</name>
    <dbReference type="NCBI Taxonomy" id="7668"/>
    <lineage>
        <taxon>Eukaryota</taxon>
        <taxon>Metazoa</taxon>
        <taxon>Echinodermata</taxon>
        <taxon>Eleutherozoa</taxon>
        <taxon>Echinozoa</taxon>
        <taxon>Echinoidea</taxon>
        <taxon>Euechinoidea</taxon>
        <taxon>Echinacea</taxon>
        <taxon>Camarodonta</taxon>
        <taxon>Echinidea</taxon>
        <taxon>Strongylocentrotidae</taxon>
        <taxon>Strongylocentrotus</taxon>
    </lineage>
</organism>
<proteinExistence type="predicted"/>
<dbReference type="PANTHER" id="PTHR12916">
    <property type="entry name" value="CYTOCHROME C OXIDASE POLYPEPTIDE VIC-2"/>
    <property type="match status" value="1"/>
</dbReference>
<dbReference type="KEGG" id="spu:105437225"/>
<dbReference type="PROSITE" id="PS01187">
    <property type="entry name" value="EGF_CA"/>
    <property type="match status" value="1"/>
</dbReference>
<dbReference type="PROSITE" id="PS00022">
    <property type="entry name" value="EGF_1"/>
    <property type="match status" value="2"/>
</dbReference>
<dbReference type="InParanoid" id="A0A7M7PKG9"/>
<evidence type="ECO:0000313" key="6">
    <source>
        <dbReference type="EnsemblMetazoa" id="XP_030853012"/>
    </source>
</evidence>
<dbReference type="OrthoDB" id="283575at2759"/>
<accession>A0A7M7PKG9</accession>
<dbReference type="GO" id="GO:0005509">
    <property type="term" value="F:calcium ion binding"/>
    <property type="evidence" value="ECO:0007669"/>
    <property type="project" value="InterPro"/>
</dbReference>
<keyword evidence="1 4" id="KW-0245">EGF-like domain</keyword>
<evidence type="ECO:0000256" key="2">
    <source>
        <dbReference type="ARBA" id="ARBA00022737"/>
    </source>
</evidence>
<evidence type="ECO:0000313" key="7">
    <source>
        <dbReference type="Proteomes" id="UP000007110"/>
    </source>
</evidence>
<keyword evidence="3 4" id="KW-1015">Disulfide bond</keyword>
<dbReference type="RefSeq" id="XP_030853012.1">
    <property type="nucleotide sequence ID" value="XM_030997152.1"/>
</dbReference>
<reference evidence="6" key="2">
    <citation type="submission" date="2021-01" db="UniProtKB">
        <authorList>
            <consortium name="EnsemblMetazoa"/>
        </authorList>
    </citation>
    <scope>IDENTIFICATION</scope>
</reference>
<keyword evidence="2" id="KW-0677">Repeat</keyword>
<dbReference type="InterPro" id="IPR049883">
    <property type="entry name" value="NOTCH1_EGF-like"/>
</dbReference>
<name>A0A7M7PKG9_STRPU</name>
<feature type="domain" description="EGF-like" evidence="5">
    <location>
        <begin position="28"/>
        <end position="64"/>
    </location>
</feature>
<evidence type="ECO:0000256" key="3">
    <source>
        <dbReference type="ARBA" id="ARBA00023157"/>
    </source>
</evidence>
<evidence type="ECO:0000259" key="5">
    <source>
        <dbReference type="PROSITE" id="PS50026"/>
    </source>
</evidence>
<dbReference type="InterPro" id="IPR001881">
    <property type="entry name" value="EGF-like_Ca-bd_dom"/>
</dbReference>
<dbReference type="PROSITE" id="PS50026">
    <property type="entry name" value="EGF_3"/>
    <property type="match status" value="2"/>
</dbReference>
<feature type="domain" description="EGF-like" evidence="5">
    <location>
        <begin position="1"/>
        <end position="27"/>
    </location>
</feature>
<dbReference type="GeneID" id="105437225"/>
<reference evidence="7" key="1">
    <citation type="submission" date="2015-02" db="EMBL/GenBank/DDBJ databases">
        <title>Genome sequencing for Strongylocentrotus purpuratus.</title>
        <authorList>
            <person name="Murali S."/>
            <person name="Liu Y."/>
            <person name="Vee V."/>
            <person name="English A."/>
            <person name="Wang M."/>
            <person name="Skinner E."/>
            <person name="Han Y."/>
            <person name="Muzny D.M."/>
            <person name="Worley K.C."/>
            <person name="Gibbs R.A."/>
        </authorList>
    </citation>
    <scope>NUCLEOTIDE SEQUENCE</scope>
</reference>
<dbReference type="CDD" id="cd00054">
    <property type="entry name" value="EGF_CA"/>
    <property type="match status" value="1"/>
</dbReference>
<protein>
    <recommendedName>
        <fullName evidence="5">EGF-like domain-containing protein</fullName>
    </recommendedName>
</protein>
<dbReference type="Pfam" id="PF07645">
    <property type="entry name" value="EGF_CA"/>
    <property type="match status" value="1"/>
</dbReference>
<dbReference type="InterPro" id="IPR000152">
    <property type="entry name" value="EGF-type_Asp/Asn_hydroxyl_site"/>
</dbReference>
<evidence type="ECO:0000256" key="4">
    <source>
        <dbReference type="PROSITE-ProRule" id="PRU00076"/>
    </source>
</evidence>
<dbReference type="PROSITE" id="PS01186">
    <property type="entry name" value="EGF_2"/>
    <property type="match status" value="2"/>
</dbReference>
<dbReference type="Proteomes" id="UP000007110">
    <property type="component" value="Unassembled WGS sequence"/>
</dbReference>